<dbReference type="STRING" id="1798375.A2773_07140"/>
<dbReference type="InterPro" id="IPR043733">
    <property type="entry name" value="DUF5677"/>
</dbReference>
<dbReference type="AlphaFoldDB" id="A0A1F5ZN59"/>
<evidence type="ECO:0000313" key="2">
    <source>
        <dbReference type="Proteomes" id="UP000177383"/>
    </source>
</evidence>
<proteinExistence type="predicted"/>
<sequence length="322" mass="37747">MRYYNTRDLAKILGYNDDSYVRRLIGEGKLKAEKRGREWVVSEEDASNYRTKNIISTSYKDLFSFNHQLKLLVDDYLEREIRNIGPKDALVAFTLAKSYKTHSAIMTLCERGYGEDASILNRTIFELLITLLYILKDPTDERAYRYYAFDWVLREKMFKYAEQKPELLLQLEQRALRPKVGDVSIDEVKKMAEEVQRKYSYKGYNWSDKSLGEMAEEVGRGGQYKTMYRLSSQHTHSHSRVMNDYVKRTKNGFINFAGISDNWVEQDLVMAFDFFSGIFAAASDNYGWHAEKELDKLYKNYLQVMEGINKKTENISGNNNHE</sequence>
<reference evidence="1 2" key="1">
    <citation type="journal article" date="2016" name="Nat. Commun.">
        <title>Thousands of microbial genomes shed light on interconnected biogeochemical processes in an aquifer system.</title>
        <authorList>
            <person name="Anantharaman K."/>
            <person name="Brown C.T."/>
            <person name="Hug L.A."/>
            <person name="Sharon I."/>
            <person name="Castelle C.J."/>
            <person name="Probst A.J."/>
            <person name="Thomas B.C."/>
            <person name="Singh A."/>
            <person name="Wilkins M.J."/>
            <person name="Karaoz U."/>
            <person name="Brodie E.L."/>
            <person name="Williams K.H."/>
            <person name="Hubbard S.S."/>
            <person name="Banfield J.F."/>
        </authorList>
    </citation>
    <scope>NUCLEOTIDE SEQUENCE [LARGE SCALE GENOMIC DNA]</scope>
</reference>
<dbReference type="EMBL" id="MFJE01000049">
    <property type="protein sequence ID" value="OGG13517.1"/>
    <property type="molecule type" value="Genomic_DNA"/>
</dbReference>
<dbReference type="Proteomes" id="UP000177383">
    <property type="component" value="Unassembled WGS sequence"/>
</dbReference>
<organism evidence="1 2">
    <name type="scientific">Candidatus Gottesmanbacteria bacterium RIFCSPHIGHO2_01_FULL_39_10</name>
    <dbReference type="NCBI Taxonomy" id="1798375"/>
    <lineage>
        <taxon>Bacteria</taxon>
        <taxon>Candidatus Gottesmaniibacteriota</taxon>
    </lineage>
</organism>
<gene>
    <name evidence="1" type="ORF">A2773_07140</name>
</gene>
<comment type="caution">
    <text evidence="1">The sequence shown here is derived from an EMBL/GenBank/DDBJ whole genome shotgun (WGS) entry which is preliminary data.</text>
</comment>
<protein>
    <submittedName>
        <fullName evidence="1">Uncharacterized protein</fullName>
    </submittedName>
</protein>
<evidence type="ECO:0000313" key="1">
    <source>
        <dbReference type="EMBL" id="OGG13517.1"/>
    </source>
</evidence>
<dbReference type="Pfam" id="PF18928">
    <property type="entry name" value="DUF5677"/>
    <property type="match status" value="1"/>
</dbReference>
<accession>A0A1F5ZN59</accession>
<name>A0A1F5ZN59_9BACT</name>